<evidence type="ECO:0000256" key="4">
    <source>
        <dbReference type="ARBA" id="ARBA00010561"/>
    </source>
</evidence>
<comment type="function">
    <text evidence="14 19">Joins adenosylcobinamide-GDP and alpha-ribazole to generate adenosylcobalamin (Ado-cobalamin). Also synthesizes adenosylcobalamin 5'-phosphate from adenosylcobinamide-GDP and alpha-ribazole 5'-phosphate.</text>
</comment>
<protein>
    <recommendedName>
        <fullName evidence="6 19">Adenosylcobinamide-GDP ribazoletransferase</fullName>
        <ecNumber evidence="5 19">2.7.8.26</ecNumber>
    </recommendedName>
    <alternativeName>
        <fullName evidence="16 19">Cobalamin synthase</fullName>
    </alternativeName>
    <alternativeName>
        <fullName evidence="15 19">Cobalamin-5'-phosphate synthase</fullName>
    </alternativeName>
</protein>
<keyword evidence="21" id="KW-1185">Reference proteome</keyword>
<evidence type="ECO:0000256" key="16">
    <source>
        <dbReference type="ARBA" id="ARBA00032853"/>
    </source>
</evidence>
<evidence type="ECO:0000256" key="11">
    <source>
        <dbReference type="ARBA" id="ARBA00022842"/>
    </source>
</evidence>
<evidence type="ECO:0000256" key="17">
    <source>
        <dbReference type="ARBA" id="ARBA00048623"/>
    </source>
</evidence>
<keyword evidence="12 19" id="KW-1133">Transmembrane helix</keyword>
<comment type="caution">
    <text evidence="20">The sequence shown here is derived from an EMBL/GenBank/DDBJ whole genome shotgun (WGS) entry which is preliminary data.</text>
</comment>
<evidence type="ECO:0000256" key="6">
    <source>
        <dbReference type="ARBA" id="ARBA00015850"/>
    </source>
</evidence>
<evidence type="ECO:0000313" key="21">
    <source>
        <dbReference type="Proteomes" id="UP001500383"/>
    </source>
</evidence>
<dbReference type="HAMAP" id="MF_00719">
    <property type="entry name" value="CobS"/>
    <property type="match status" value="1"/>
</dbReference>
<keyword evidence="9 19" id="KW-0808">Transferase</keyword>
<comment type="catalytic activity">
    <reaction evidence="18 19">
        <text>alpha-ribazole 5'-phosphate + adenosylcob(III)inamide-GDP = adenosylcob(III)alamin 5'-phosphate + GMP + H(+)</text>
        <dbReference type="Rhea" id="RHEA:23560"/>
        <dbReference type="ChEBI" id="CHEBI:15378"/>
        <dbReference type="ChEBI" id="CHEBI:57918"/>
        <dbReference type="ChEBI" id="CHEBI:58115"/>
        <dbReference type="ChEBI" id="CHEBI:60487"/>
        <dbReference type="ChEBI" id="CHEBI:60493"/>
        <dbReference type="EC" id="2.7.8.26"/>
    </reaction>
</comment>
<evidence type="ECO:0000256" key="5">
    <source>
        <dbReference type="ARBA" id="ARBA00013200"/>
    </source>
</evidence>
<evidence type="ECO:0000256" key="7">
    <source>
        <dbReference type="ARBA" id="ARBA00022475"/>
    </source>
</evidence>
<evidence type="ECO:0000256" key="15">
    <source>
        <dbReference type="ARBA" id="ARBA00032605"/>
    </source>
</evidence>
<comment type="similarity">
    <text evidence="4 19">Belongs to the CobS family.</text>
</comment>
<evidence type="ECO:0000256" key="3">
    <source>
        <dbReference type="ARBA" id="ARBA00004663"/>
    </source>
</evidence>
<feature type="transmembrane region" description="Helical" evidence="19">
    <location>
        <begin position="29"/>
        <end position="46"/>
    </location>
</feature>
<dbReference type="EC" id="2.7.8.26" evidence="5 19"/>
<evidence type="ECO:0000256" key="2">
    <source>
        <dbReference type="ARBA" id="ARBA00004651"/>
    </source>
</evidence>
<comment type="pathway">
    <text evidence="3 19">Cofactor biosynthesis; adenosylcobalamin biosynthesis; adenosylcobalamin from cob(II)yrinate a,c-diamide: step 7/7.</text>
</comment>
<dbReference type="PANTHER" id="PTHR34148:SF1">
    <property type="entry name" value="ADENOSYLCOBINAMIDE-GDP RIBAZOLETRANSFERASE"/>
    <property type="match status" value="1"/>
</dbReference>
<evidence type="ECO:0000256" key="18">
    <source>
        <dbReference type="ARBA" id="ARBA00049504"/>
    </source>
</evidence>
<comment type="catalytic activity">
    <reaction evidence="17 19">
        <text>alpha-ribazole + adenosylcob(III)inamide-GDP = adenosylcob(III)alamin + GMP + H(+)</text>
        <dbReference type="Rhea" id="RHEA:16049"/>
        <dbReference type="ChEBI" id="CHEBI:10329"/>
        <dbReference type="ChEBI" id="CHEBI:15378"/>
        <dbReference type="ChEBI" id="CHEBI:18408"/>
        <dbReference type="ChEBI" id="CHEBI:58115"/>
        <dbReference type="ChEBI" id="CHEBI:60487"/>
        <dbReference type="EC" id="2.7.8.26"/>
    </reaction>
</comment>
<evidence type="ECO:0000256" key="1">
    <source>
        <dbReference type="ARBA" id="ARBA00001946"/>
    </source>
</evidence>
<name>A0ABN2IMF6_9ACTN</name>
<evidence type="ECO:0000256" key="19">
    <source>
        <dbReference type="HAMAP-Rule" id="MF_00719"/>
    </source>
</evidence>
<gene>
    <name evidence="19" type="primary">cobS</name>
    <name evidence="20" type="ORF">GCM10009831_16810</name>
</gene>
<reference evidence="20 21" key="1">
    <citation type="journal article" date="2019" name="Int. J. Syst. Evol. Microbiol.">
        <title>The Global Catalogue of Microorganisms (GCM) 10K type strain sequencing project: providing services to taxonomists for standard genome sequencing and annotation.</title>
        <authorList>
            <consortium name="The Broad Institute Genomics Platform"/>
            <consortium name="The Broad Institute Genome Sequencing Center for Infectious Disease"/>
            <person name="Wu L."/>
            <person name="Ma J."/>
        </authorList>
    </citation>
    <scope>NUCLEOTIDE SEQUENCE [LARGE SCALE GENOMIC DNA]</scope>
    <source>
        <strain evidence="20 21">JCM 16002</strain>
    </source>
</reference>
<evidence type="ECO:0000256" key="9">
    <source>
        <dbReference type="ARBA" id="ARBA00022679"/>
    </source>
</evidence>
<keyword evidence="7 19" id="KW-1003">Cell membrane</keyword>
<evidence type="ECO:0000256" key="13">
    <source>
        <dbReference type="ARBA" id="ARBA00023136"/>
    </source>
</evidence>
<dbReference type="RefSeq" id="WP_344391738.1">
    <property type="nucleotide sequence ID" value="NZ_BAAAQG010000007.1"/>
</dbReference>
<feature type="transmembrane region" description="Helical" evidence="19">
    <location>
        <begin position="113"/>
        <end position="146"/>
    </location>
</feature>
<feature type="transmembrane region" description="Helical" evidence="19">
    <location>
        <begin position="53"/>
        <end position="74"/>
    </location>
</feature>
<dbReference type="EMBL" id="BAAAQG010000007">
    <property type="protein sequence ID" value="GAA1707810.1"/>
    <property type="molecule type" value="Genomic_DNA"/>
</dbReference>
<dbReference type="Pfam" id="PF02654">
    <property type="entry name" value="CobS"/>
    <property type="match status" value="1"/>
</dbReference>
<feature type="transmembrane region" description="Helical" evidence="19">
    <location>
        <begin position="177"/>
        <end position="200"/>
    </location>
</feature>
<evidence type="ECO:0000256" key="14">
    <source>
        <dbReference type="ARBA" id="ARBA00025228"/>
    </source>
</evidence>
<feature type="transmembrane region" description="Helical" evidence="19">
    <location>
        <begin position="255"/>
        <end position="276"/>
    </location>
</feature>
<keyword evidence="13 19" id="KW-0472">Membrane</keyword>
<sequence length="277" mass="26976">MVDAVRLALSWMTVLPVGGRGVPGRSEAGRAMTALPVVGLVCGVVATATAHGAYAVGAGSVIAGVVGIAAVLALTRAMHVDALADTADGLGSYAGPERALEIMRSGSVGPMGAAVLVLVLLAEVAALGALVASGAWLAPIAAFVLSRCLPVIQLRRGVPAATTTGFGAMVAGSQSRAAVVAVALICAAAGAGLAGSGWSATGWGAAWWGAAWWGAAWWGAAWWAPTIGAALGLSLYAAAAGFARHAVRRLGGVNGDVLGAGIEAGTAAALVIAVILA</sequence>
<keyword evidence="11 19" id="KW-0460">Magnesium</keyword>
<keyword evidence="8 19" id="KW-0169">Cobalamin biosynthesis</keyword>
<comment type="subcellular location">
    <subcellularLocation>
        <location evidence="2 19">Cell membrane</location>
        <topology evidence="2 19">Multi-pass membrane protein</topology>
    </subcellularLocation>
</comment>
<dbReference type="PANTHER" id="PTHR34148">
    <property type="entry name" value="ADENOSYLCOBINAMIDE-GDP RIBAZOLETRANSFERASE"/>
    <property type="match status" value="1"/>
</dbReference>
<evidence type="ECO:0000256" key="8">
    <source>
        <dbReference type="ARBA" id="ARBA00022573"/>
    </source>
</evidence>
<proteinExistence type="inferred from homology"/>
<keyword evidence="10 19" id="KW-0812">Transmembrane</keyword>
<evidence type="ECO:0000256" key="10">
    <source>
        <dbReference type="ARBA" id="ARBA00022692"/>
    </source>
</evidence>
<accession>A0ABN2IMF6</accession>
<feature type="transmembrane region" description="Helical" evidence="19">
    <location>
        <begin position="220"/>
        <end position="243"/>
    </location>
</feature>
<organism evidence="20 21">
    <name type="scientific">Dietzia cercidiphylli</name>
    <dbReference type="NCBI Taxonomy" id="498199"/>
    <lineage>
        <taxon>Bacteria</taxon>
        <taxon>Bacillati</taxon>
        <taxon>Actinomycetota</taxon>
        <taxon>Actinomycetes</taxon>
        <taxon>Mycobacteriales</taxon>
        <taxon>Dietziaceae</taxon>
        <taxon>Dietzia</taxon>
    </lineage>
</organism>
<evidence type="ECO:0000256" key="12">
    <source>
        <dbReference type="ARBA" id="ARBA00022989"/>
    </source>
</evidence>
<comment type="cofactor">
    <cofactor evidence="1 19">
        <name>Mg(2+)</name>
        <dbReference type="ChEBI" id="CHEBI:18420"/>
    </cofactor>
</comment>
<dbReference type="InterPro" id="IPR003805">
    <property type="entry name" value="CobS"/>
</dbReference>
<dbReference type="Proteomes" id="UP001500383">
    <property type="component" value="Unassembled WGS sequence"/>
</dbReference>
<evidence type="ECO:0000313" key="20">
    <source>
        <dbReference type="EMBL" id="GAA1707810.1"/>
    </source>
</evidence>